<sequence>MRIGLTKFNDLFFRNLHSFLDRAFHDIFKKQFVGAEEYNQVFLNNPVIAYNVELLILKLFL</sequence>
<reference evidence="1" key="1">
    <citation type="submission" date="2024-01" db="EMBL/GenBank/DDBJ databases">
        <title>Sequencing the genomes of a sandfly, Sergentomyia squamirostris, and its two endosymbionts.</title>
        <authorList>
            <person name="Itokawa K."/>
            <person name="Sanjoba C."/>
        </authorList>
    </citation>
    <scope>NUCLEOTIDE SEQUENCE</scope>
    <source>
        <strain evidence="1">RiSSQ</strain>
    </source>
</reference>
<dbReference type="EMBL" id="AP029170">
    <property type="protein sequence ID" value="BFD45806.1"/>
    <property type="molecule type" value="Genomic_DNA"/>
</dbReference>
<protein>
    <submittedName>
        <fullName evidence="1">Uncharacterized protein</fullName>
    </submittedName>
</protein>
<name>A0AAT9G7P4_9RICK</name>
<gene>
    <name evidence="1" type="ORF">DMENIID0002_04520</name>
</gene>
<organism evidence="1">
    <name type="scientific">Candidatus Tisiphia endosymbiont of Sergentomyia squamirostris</name>
    <dbReference type="NCBI Taxonomy" id="3113639"/>
    <lineage>
        <taxon>Bacteria</taxon>
        <taxon>Pseudomonadati</taxon>
        <taxon>Pseudomonadota</taxon>
        <taxon>Alphaproteobacteria</taxon>
        <taxon>Rickettsiales</taxon>
        <taxon>Rickettsiaceae</taxon>
        <taxon>Rickettsieae</taxon>
        <taxon>Candidatus Tisiphia</taxon>
    </lineage>
</organism>
<accession>A0AAT9G7P4</accession>
<proteinExistence type="predicted"/>
<evidence type="ECO:0000313" key="1">
    <source>
        <dbReference type="EMBL" id="BFD45806.1"/>
    </source>
</evidence>
<dbReference type="AlphaFoldDB" id="A0AAT9G7P4"/>